<keyword evidence="3" id="KW-1185">Reference proteome</keyword>
<feature type="region of interest" description="Disordered" evidence="1">
    <location>
        <begin position="175"/>
        <end position="194"/>
    </location>
</feature>
<evidence type="ECO:0000313" key="3">
    <source>
        <dbReference type="Proteomes" id="UP000887013"/>
    </source>
</evidence>
<dbReference type="AlphaFoldDB" id="A0A8X6TSN4"/>
<evidence type="ECO:0000256" key="1">
    <source>
        <dbReference type="SAM" id="MobiDB-lite"/>
    </source>
</evidence>
<gene>
    <name evidence="2" type="ORF">NPIL_186651</name>
</gene>
<comment type="caution">
    <text evidence="2">The sequence shown here is derived from an EMBL/GenBank/DDBJ whole genome shotgun (WGS) entry which is preliminary data.</text>
</comment>
<dbReference type="EMBL" id="BMAW01065752">
    <property type="protein sequence ID" value="GFT51781.1"/>
    <property type="molecule type" value="Genomic_DNA"/>
</dbReference>
<evidence type="ECO:0000313" key="2">
    <source>
        <dbReference type="EMBL" id="GFT51781.1"/>
    </source>
</evidence>
<sequence>MDLEQIQGESVSFNPLSLEQLKIAVDSVDCTDTAWAILGQIDSLLTALPSYQISSEEQHNNIRDQIFEIRKSARYQVQYFARKDCENKLKELNDLRQDWDPQALMQLNDGFKVVRRKQRSPRKITEDTTNKKPKMVLMETSNQFDNLSIEEPPDFLVEPENTPTTAARANIKPNVASTTSNRQATRKERPVPPITIDNIPRKDLLIKQLRDLTSGRITARVQGSGIKVFPQTAQAYQQVRDFIDKFKLKSFTYQLPEHKELRVGIRELPETTPPGDIIQELKIRNIIANSFFPPKPTPAVESNPGSATNIGASLSAFNAPPCRDLLSLVNGFIKISNSDKTRLEKLNEVMALLGEDMTL</sequence>
<reference evidence="2" key="1">
    <citation type="submission" date="2020-08" db="EMBL/GenBank/DDBJ databases">
        <title>Multicomponent nature underlies the extraordinary mechanical properties of spider dragline silk.</title>
        <authorList>
            <person name="Kono N."/>
            <person name="Nakamura H."/>
            <person name="Mori M."/>
            <person name="Yoshida Y."/>
            <person name="Ohtoshi R."/>
            <person name="Malay A.D."/>
            <person name="Moran D.A.P."/>
            <person name="Tomita M."/>
            <person name="Numata K."/>
            <person name="Arakawa K."/>
        </authorList>
    </citation>
    <scope>NUCLEOTIDE SEQUENCE</scope>
</reference>
<dbReference type="Proteomes" id="UP000887013">
    <property type="component" value="Unassembled WGS sequence"/>
</dbReference>
<accession>A0A8X6TSN4</accession>
<dbReference type="OrthoDB" id="7480986at2759"/>
<protein>
    <submittedName>
        <fullName evidence="2">Uncharacterized protein</fullName>
    </submittedName>
</protein>
<proteinExistence type="predicted"/>
<organism evidence="2 3">
    <name type="scientific">Nephila pilipes</name>
    <name type="common">Giant wood spider</name>
    <name type="synonym">Nephila maculata</name>
    <dbReference type="NCBI Taxonomy" id="299642"/>
    <lineage>
        <taxon>Eukaryota</taxon>
        <taxon>Metazoa</taxon>
        <taxon>Ecdysozoa</taxon>
        <taxon>Arthropoda</taxon>
        <taxon>Chelicerata</taxon>
        <taxon>Arachnida</taxon>
        <taxon>Araneae</taxon>
        <taxon>Araneomorphae</taxon>
        <taxon>Entelegynae</taxon>
        <taxon>Araneoidea</taxon>
        <taxon>Nephilidae</taxon>
        <taxon>Nephila</taxon>
    </lineage>
</organism>
<name>A0A8X6TSN4_NEPPI</name>